<evidence type="ECO:0000313" key="2">
    <source>
        <dbReference type="Proteomes" id="UP000265631"/>
    </source>
</evidence>
<organism evidence="1 2">
    <name type="scientific">Fusarium flagelliforme</name>
    <dbReference type="NCBI Taxonomy" id="2675880"/>
    <lineage>
        <taxon>Eukaryota</taxon>
        <taxon>Fungi</taxon>
        <taxon>Dikarya</taxon>
        <taxon>Ascomycota</taxon>
        <taxon>Pezizomycotina</taxon>
        <taxon>Sordariomycetes</taxon>
        <taxon>Hypocreomycetidae</taxon>
        <taxon>Hypocreales</taxon>
        <taxon>Nectriaceae</taxon>
        <taxon>Fusarium</taxon>
        <taxon>Fusarium incarnatum-equiseti species complex</taxon>
    </lineage>
</organism>
<proteinExistence type="predicted"/>
<comment type="caution">
    <text evidence="1">The sequence shown here is derived from an EMBL/GenBank/DDBJ whole genome shotgun (WGS) entry which is preliminary data.</text>
</comment>
<name>A0A395M7I8_9HYPO</name>
<keyword evidence="2" id="KW-1185">Reference proteome</keyword>
<evidence type="ECO:0000313" key="1">
    <source>
        <dbReference type="EMBL" id="RFN43857.1"/>
    </source>
</evidence>
<accession>A0A395M7I8</accession>
<protein>
    <submittedName>
        <fullName evidence="1">Uncharacterized protein</fullName>
    </submittedName>
</protein>
<dbReference type="Proteomes" id="UP000265631">
    <property type="component" value="Unassembled WGS sequence"/>
</dbReference>
<sequence>MKVSDTLYFNSLEYTNKLEALVASQRFNEVRQREVRKNRQIYGYWTKIGMGALLFVPTAGLSTVTSCIAFRQLWVACSKLEVINNIIKKHGITPYQCQFRDRAIPIVATVLTAGIGFGTSCALSDISGMGVEGATTQGRFVDGFFHGVRAQVKSVSAALDPGDTAANVTQATMENAVPASAGSERIEGANVEYTTAALVELFLVQHAVASFLEHVTDQSARNELYRRVAQEDNAKLSPTKDMYEWETELGEVYDALHEQYVGLITEHSGMLNRDRTKPRDVVTKSRVKREKVVSL</sequence>
<dbReference type="AlphaFoldDB" id="A0A395M7I8"/>
<reference evidence="1 2" key="1">
    <citation type="journal article" date="2018" name="PLoS Pathog.">
        <title>Evolution of structural diversity of trichothecenes, a family of toxins produced by plant pathogenic and entomopathogenic fungi.</title>
        <authorList>
            <person name="Proctor R.H."/>
            <person name="McCormick S.P."/>
            <person name="Kim H.S."/>
            <person name="Cardoza R.E."/>
            <person name="Stanley A.M."/>
            <person name="Lindo L."/>
            <person name="Kelly A."/>
            <person name="Brown D.W."/>
            <person name="Lee T."/>
            <person name="Vaughan M.M."/>
            <person name="Alexander N.J."/>
            <person name="Busman M."/>
            <person name="Gutierrez S."/>
        </authorList>
    </citation>
    <scope>NUCLEOTIDE SEQUENCE [LARGE SCALE GENOMIC DNA]</scope>
    <source>
        <strain evidence="1 2">NRRL 13405</strain>
    </source>
</reference>
<gene>
    <name evidence="1" type="ORF">FIE12Z_11895</name>
</gene>
<dbReference type="STRING" id="2594813.A0A395M7I8"/>
<dbReference type="EMBL" id="PXXK01000497">
    <property type="protein sequence ID" value="RFN43857.1"/>
    <property type="molecule type" value="Genomic_DNA"/>
</dbReference>